<protein>
    <submittedName>
        <fullName evidence="1">Uncharacterized protein</fullName>
    </submittedName>
</protein>
<comment type="caution">
    <text evidence="1">The sequence shown here is derived from an EMBL/GenBank/DDBJ whole genome shotgun (WGS) entry which is preliminary data.</text>
</comment>
<dbReference type="EMBL" id="JACIFV010000017">
    <property type="protein sequence ID" value="MBB4194105.1"/>
    <property type="molecule type" value="Genomic_DNA"/>
</dbReference>
<evidence type="ECO:0000313" key="2">
    <source>
        <dbReference type="Proteomes" id="UP000524492"/>
    </source>
</evidence>
<dbReference type="AlphaFoldDB" id="A0A7W6QAQ9"/>
<reference evidence="1 2" key="1">
    <citation type="submission" date="2020-08" db="EMBL/GenBank/DDBJ databases">
        <title>Genomic Encyclopedia of Type Strains, Phase IV (KMG-V): Genome sequencing to study the core and pangenomes of soil and plant-associated prokaryotes.</title>
        <authorList>
            <person name="Whitman W."/>
        </authorList>
    </citation>
    <scope>NUCLEOTIDE SEQUENCE [LARGE SCALE GENOMIC DNA]</scope>
    <source>
        <strain evidence="1 2">SEMIA 4074</strain>
    </source>
</reference>
<name>A0A7W6QAQ9_9HYPH</name>
<dbReference type="RefSeq" id="WP_184458781.1">
    <property type="nucleotide sequence ID" value="NZ_JACIFV010000017.1"/>
</dbReference>
<sequence>MPSIRTAARRFFSGGKKDRPVQFQDDLLRTEADDIGRHAAAFIETLWPNRQSPPTCSQRDEKGIDPAWGTAFAERGKRRLRLLRGRLPSAGIDCAEQARTVLNALYYSAFICHSGRLSTYSQQVGITLKA</sequence>
<organism evidence="1 2">
    <name type="scientific">Rhizobium aethiopicum</name>
    <dbReference type="NCBI Taxonomy" id="1138170"/>
    <lineage>
        <taxon>Bacteria</taxon>
        <taxon>Pseudomonadati</taxon>
        <taxon>Pseudomonadota</taxon>
        <taxon>Alphaproteobacteria</taxon>
        <taxon>Hyphomicrobiales</taxon>
        <taxon>Rhizobiaceae</taxon>
        <taxon>Rhizobium/Agrobacterium group</taxon>
        <taxon>Rhizobium</taxon>
    </lineage>
</organism>
<gene>
    <name evidence="1" type="ORF">GGD53_004283</name>
</gene>
<evidence type="ECO:0000313" key="1">
    <source>
        <dbReference type="EMBL" id="MBB4194105.1"/>
    </source>
</evidence>
<dbReference type="Proteomes" id="UP000524492">
    <property type="component" value="Unassembled WGS sequence"/>
</dbReference>
<accession>A0A7W6QAQ9</accession>
<proteinExistence type="predicted"/>
<keyword evidence="2" id="KW-1185">Reference proteome</keyword>